<dbReference type="WBParaSite" id="ACRNAN_Path_691.g2591.t1">
    <property type="protein sequence ID" value="ACRNAN_Path_691.g2591.t1"/>
    <property type="gene ID" value="ACRNAN_Path_691.g2591"/>
</dbReference>
<protein>
    <submittedName>
        <fullName evidence="2">Uncharacterized protein</fullName>
    </submittedName>
</protein>
<reference evidence="2" key="1">
    <citation type="submission" date="2022-11" db="UniProtKB">
        <authorList>
            <consortium name="WormBaseParasite"/>
        </authorList>
    </citation>
    <scope>IDENTIFICATION</scope>
</reference>
<evidence type="ECO:0000313" key="2">
    <source>
        <dbReference type="WBParaSite" id="ACRNAN_Path_691.g2591.t1"/>
    </source>
</evidence>
<evidence type="ECO:0000313" key="1">
    <source>
        <dbReference type="Proteomes" id="UP000887540"/>
    </source>
</evidence>
<name>A0A914CA67_9BILA</name>
<proteinExistence type="predicted"/>
<keyword evidence="1" id="KW-1185">Reference proteome</keyword>
<organism evidence="1 2">
    <name type="scientific">Acrobeloides nanus</name>
    <dbReference type="NCBI Taxonomy" id="290746"/>
    <lineage>
        <taxon>Eukaryota</taxon>
        <taxon>Metazoa</taxon>
        <taxon>Ecdysozoa</taxon>
        <taxon>Nematoda</taxon>
        <taxon>Chromadorea</taxon>
        <taxon>Rhabditida</taxon>
        <taxon>Tylenchina</taxon>
        <taxon>Cephalobomorpha</taxon>
        <taxon>Cephaloboidea</taxon>
        <taxon>Cephalobidae</taxon>
        <taxon>Acrobeloides</taxon>
    </lineage>
</organism>
<dbReference type="Proteomes" id="UP000887540">
    <property type="component" value="Unplaced"/>
</dbReference>
<sequence length="351" mass="40532">MFSSSTKSPDTHLFRYTWPVKVSMRQLNANESIILHISPKFATVYGHISFQWTLKMHGTADDSDEDESSDDFQIKSDYVAISLYYLDGPVSTVDVSAQIGILADKKAGNRQKEMNIFEEKRELRVSKAREYELTQTDRSISTYIKENIGRVIRLSLVMEMDASLFKTDSYLNAVSPTPFHSFLTANYRAKANSKIWKKSFKSICEDDGHHSDDKDEIVEVEYDEDIENVEENQTPSFECPEENKAEIHDTLANMYFNKVVLPHMEYVEDFADFLIDAELNDLPVLKRACERYLCGELSSKSDIMTSLLLDMLFLAMVFHLPVMKCMTLSELCDRHKELEHVDKLLQQETYK</sequence>
<dbReference type="AlphaFoldDB" id="A0A914CA67"/>
<accession>A0A914CA67</accession>